<dbReference type="PROSITE" id="PS50931">
    <property type="entry name" value="HTH_LYSR"/>
    <property type="match status" value="1"/>
</dbReference>
<dbReference type="RefSeq" id="WP_075608533.1">
    <property type="nucleotide sequence ID" value="NZ_CP052766.1"/>
</dbReference>
<organism evidence="6 7">
    <name type="scientific">Alteromonas pelagimontana</name>
    <dbReference type="NCBI Taxonomy" id="1858656"/>
    <lineage>
        <taxon>Bacteria</taxon>
        <taxon>Pseudomonadati</taxon>
        <taxon>Pseudomonadota</taxon>
        <taxon>Gammaproteobacteria</taxon>
        <taxon>Alteromonadales</taxon>
        <taxon>Alteromonadaceae</taxon>
        <taxon>Alteromonas/Salinimonas group</taxon>
        <taxon>Alteromonas</taxon>
    </lineage>
</organism>
<dbReference type="Pfam" id="PF03466">
    <property type="entry name" value="LysR_substrate"/>
    <property type="match status" value="1"/>
</dbReference>
<dbReference type="Proteomes" id="UP000219285">
    <property type="component" value="Chromosome"/>
</dbReference>
<dbReference type="EMBL" id="CP052766">
    <property type="protein sequence ID" value="QJR80154.1"/>
    <property type="molecule type" value="Genomic_DNA"/>
</dbReference>
<dbReference type="InterPro" id="IPR036390">
    <property type="entry name" value="WH_DNA-bd_sf"/>
</dbReference>
<evidence type="ECO:0000313" key="7">
    <source>
        <dbReference type="Proteomes" id="UP000219285"/>
    </source>
</evidence>
<dbReference type="Gene3D" id="3.40.190.290">
    <property type="match status" value="1"/>
</dbReference>
<dbReference type="KEGG" id="apel:CA267_004870"/>
<evidence type="ECO:0000256" key="1">
    <source>
        <dbReference type="ARBA" id="ARBA00009437"/>
    </source>
</evidence>
<proteinExistence type="inferred from homology"/>
<dbReference type="PANTHER" id="PTHR30126:SF4">
    <property type="entry name" value="LYSR FAMILY TRANSCRIPTIONAL REGULATOR"/>
    <property type="match status" value="1"/>
</dbReference>
<name>A0A6M4MAF3_9ALTE</name>
<evidence type="ECO:0000259" key="5">
    <source>
        <dbReference type="PROSITE" id="PS50931"/>
    </source>
</evidence>
<evidence type="ECO:0000256" key="4">
    <source>
        <dbReference type="ARBA" id="ARBA00023163"/>
    </source>
</evidence>
<evidence type="ECO:0000256" key="3">
    <source>
        <dbReference type="ARBA" id="ARBA00023125"/>
    </source>
</evidence>
<comment type="similarity">
    <text evidence="1">Belongs to the LysR transcriptional regulatory family.</text>
</comment>
<dbReference type="Gene3D" id="1.10.10.10">
    <property type="entry name" value="Winged helix-like DNA-binding domain superfamily/Winged helix DNA-binding domain"/>
    <property type="match status" value="1"/>
</dbReference>
<keyword evidence="4" id="KW-0804">Transcription</keyword>
<dbReference type="GO" id="GO:0003700">
    <property type="term" value="F:DNA-binding transcription factor activity"/>
    <property type="evidence" value="ECO:0007669"/>
    <property type="project" value="InterPro"/>
</dbReference>
<keyword evidence="2" id="KW-0805">Transcription regulation</keyword>
<reference evidence="6 7" key="2">
    <citation type="submission" date="2020-04" db="EMBL/GenBank/DDBJ databases">
        <title>Complete genome sequence of Alteromonas pelagimontana 5.12T.</title>
        <authorList>
            <person name="Sinha R.K."/>
            <person name="Krishnan K.P."/>
            <person name="Kurian J.P."/>
        </authorList>
    </citation>
    <scope>NUCLEOTIDE SEQUENCE [LARGE SCALE GENOMIC DNA]</scope>
    <source>
        <strain evidence="6 7">5.12</strain>
    </source>
</reference>
<reference evidence="7" key="1">
    <citation type="submission" date="2014-12" db="EMBL/GenBank/DDBJ databases">
        <title>Complete genome sequence of a multi-drug resistant Klebsiella pneumoniae.</title>
        <authorList>
            <person name="Hua X."/>
            <person name="Chen Q."/>
            <person name="Li X."/>
            <person name="Feng Y."/>
            <person name="Ruan Z."/>
            <person name="Yu Y."/>
        </authorList>
    </citation>
    <scope>NUCLEOTIDE SEQUENCE [LARGE SCALE GENOMIC DNA]</scope>
    <source>
        <strain evidence="7">5.12</strain>
    </source>
</reference>
<dbReference type="OrthoDB" id="5293066at2"/>
<evidence type="ECO:0000256" key="2">
    <source>
        <dbReference type="ARBA" id="ARBA00023015"/>
    </source>
</evidence>
<keyword evidence="7" id="KW-1185">Reference proteome</keyword>
<keyword evidence="3" id="KW-0238">DNA-binding</keyword>
<dbReference type="Pfam" id="PF00126">
    <property type="entry name" value="HTH_1"/>
    <property type="match status" value="1"/>
</dbReference>
<dbReference type="InterPro" id="IPR036388">
    <property type="entry name" value="WH-like_DNA-bd_sf"/>
</dbReference>
<feature type="domain" description="HTH lysR-type" evidence="5">
    <location>
        <begin position="5"/>
        <end position="62"/>
    </location>
</feature>
<dbReference type="GO" id="GO:0000976">
    <property type="term" value="F:transcription cis-regulatory region binding"/>
    <property type="evidence" value="ECO:0007669"/>
    <property type="project" value="TreeGrafter"/>
</dbReference>
<dbReference type="PANTHER" id="PTHR30126">
    <property type="entry name" value="HTH-TYPE TRANSCRIPTIONAL REGULATOR"/>
    <property type="match status" value="1"/>
</dbReference>
<accession>A0A6M4MAF3</accession>
<dbReference type="SUPFAM" id="SSF46785">
    <property type="entry name" value="Winged helix' DNA-binding domain"/>
    <property type="match status" value="1"/>
</dbReference>
<evidence type="ECO:0000313" key="6">
    <source>
        <dbReference type="EMBL" id="QJR80154.1"/>
    </source>
</evidence>
<protein>
    <submittedName>
        <fullName evidence="6">LysR family transcriptional regulator</fullName>
    </submittedName>
</protein>
<gene>
    <name evidence="6" type="ORF">CA267_004870</name>
</gene>
<dbReference type="InterPro" id="IPR005119">
    <property type="entry name" value="LysR_subst-bd"/>
</dbReference>
<dbReference type="SUPFAM" id="SSF53850">
    <property type="entry name" value="Periplasmic binding protein-like II"/>
    <property type="match status" value="1"/>
</dbReference>
<sequence>MRHAITFDAIRVLEAISQEGSFAAAAAKLAKVPSAITYTMQKLESDLGVLIFDRSKKRAALTSAGKLVLEEGIALLQASARLEEKVHQLESGWESKITIAKDTLIPDAQLLALIGGFCHLDKQVEITVIEEVLGGGWDALYTKRADIAIGLTGELPKGQFDISEMGTIEFVFAVARHHPLADFVGLLEPQHILQYPSIIVADSSRTLPGRSSGLFDSKQVIRVSSMQSKIQAQVLGVGIGFLPLHLINAQLASGELVAKASAIPRPPIPAYFATVKGKRGKALNWICQELQQQQWFK</sequence>
<dbReference type="AlphaFoldDB" id="A0A6M4MAF3"/>
<dbReference type="InterPro" id="IPR000847">
    <property type="entry name" value="LysR_HTH_N"/>
</dbReference>